<proteinExistence type="inferred from homology"/>
<feature type="region of interest" description="Disordered" evidence="4">
    <location>
        <begin position="1"/>
        <end position="54"/>
    </location>
</feature>
<dbReference type="Gene3D" id="1.20.5.1500">
    <property type="match status" value="1"/>
</dbReference>
<gene>
    <name evidence="5" type="primary">g3304</name>
    <name evidence="5" type="ORF">VP750_LOCUS2823</name>
</gene>
<dbReference type="SUPFAM" id="SSF143113">
    <property type="entry name" value="NAP-like"/>
    <property type="match status" value="1"/>
</dbReference>
<name>A0ABP1FQX5_9CHLO</name>
<evidence type="ECO:0000256" key="2">
    <source>
        <dbReference type="ARBA" id="ARBA00023186"/>
    </source>
</evidence>
<evidence type="ECO:0000256" key="1">
    <source>
        <dbReference type="ARBA" id="ARBA00009947"/>
    </source>
</evidence>
<keyword evidence="6" id="KW-1185">Reference proteome</keyword>
<dbReference type="InterPro" id="IPR037231">
    <property type="entry name" value="NAP-like_sf"/>
</dbReference>
<protein>
    <submittedName>
        <fullName evidence="5">G3304 protein</fullName>
    </submittedName>
</protein>
<dbReference type="InterPro" id="IPR002164">
    <property type="entry name" value="NAP_family"/>
</dbReference>
<dbReference type="Pfam" id="PF00956">
    <property type="entry name" value="NAP"/>
    <property type="match status" value="1"/>
</dbReference>
<dbReference type="PANTHER" id="PTHR11875">
    <property type="entry name" value="TESTIS-SPECIFIC Y-ENCODED PROTEIN"/>
    <property type="match status" value="1"/>
</dbReference>
<accession>A0ABP1FQX5</accession>
<evidence type="ECO:0000256" key="4">
    <source>
        <dbReference type="SAM" id="MobiDB-lite"/>
    </source>
</evidence>
<evidence type="ECO:0000313" key="5">
    <source>
        <dbReference type="EMBL" id="CAL5221164.1"/>
    </source>
</evidence>
<keyword evidence="2" id="KW-0143">Chaperone</keyword>
<sequence>MSHQDKKPKLDDKEDEQAKGGPAEAALAEEHEEHAGQVEEHAEQQEADDALEEGYKEELDGAVAALEEIQQKIQGVKEEAIDKILAIEQGANRDCKPFFNERAQLISKIPSFWKFVLLQHWLLETLITDEDQEVLDYLEQVHVEENADVKSGFVVRMHFAENPFFSNSLLEKKVDYLEDGTVKLSSVPPQWLPGKDLTQAKAPAGDEAEEDAPQATSFFQWFDVPEDEPATEDEIAEIMREHIWPNPLQLYMGETGHPPPEEELEMGYGDEQDAMVEYMNDGYDQDLLDEEGLEGEEYPEGLLEDDNDDWNQGPEGQMPEEVPAGEDAEAYEGEEGDYGDGDGYLDEKATEEAAVAPGKTTTKEEAAGAQEEATPAAAAS</sequence>
<comment type="caution">
    <text evidence="5">The sequence shown here is derived from an EMBL/GenBank/DDBJ whole genome shotgun (WGS) entry which is preliminary data.</text>
</comment>
<feature type="region of interest" description="Disordered" evidence="4">
    <location>
        <begin position="291"/>
        <end position="380"/>
    </location>
</feature>
<reference evidence="5 6" key="1">
    <citation type="submission" date="2024-06" db="EMBL/GenBank/DDBJ databases">
        <authorList>
            <person name="Kraege A."/>
            <person name="Thomma B."/>
        </authorList>
    </citation>
    <scope>NUCLEOTIDE SEQUENCE [LARGE SCALE GENOMIC DNA]</scope>
</reference>
<comment type="similarity">
    <text evidence="1 3">Belongs to the nucleosome assembly protein (NAP) family.</text>
</comment>
<feature type="compositionally biased region" description="Acidic residues" evidence="4">
    <location>
        <begin position="291"/>
        <end position="309"/>
    </location>
</feature>
<feature type="compositionally biased region" description="Low complexity" evidence="4">
    <location>
        <begin position="367"/>
        <end position="380"/>
    </location>
</feature>
<feature type="compositionally biased region" description="Basic and acidic residues" evidence="4">
    <location>
        <begin position="1"/>
        <end position="18"/>
    </location>
</feature>
<feature type="compositionally biased region" description="Acidic residues" evidence="4">
    <location>
        <begin position="323"/>
        <end position="344"/>
    </location>
</feature>
<dbReference type="Proteomes" id="UP001497392">
    <property type="component" value="Unassembled WGS sequence"/>
</dbReference>
<dbReference type="Gene3D" id="3.30.1120.90">
    <property type="entry name" value="Nucleosome assembly protein"/>
    <property type="match status" value="1"/>
</dbReference>
<evidence type="ECO:0000256" key="3">
    <source>
        <dbReference type="RuleBase" id="RU003876"/>
    </source>
</evidence>
<organism evidence="5 6">
    <name type="scientific">Coccomyxa viridis</name>
    <dbReference type="NCBI Taxonomy" id="1274662"/>
    <lineage>
        <taxon>Eukaryota</taxon>
        <taxon>Viridiplantae</taxon>
        <taxon>Chlorophyta</taxon>
        <taxon>core chlorophytes</taxon>
        <taxon>Trebouxiophyceae</taxon>
        <taxon>Trebouxiophyceae incertae sedis</taxon>
        <taxon>Coccomyxaceae</taxon>
        <taxon>Coccomyxa</taxon>
    </lineage>
</organism>
<evidence type="ECO:0000313" key="6">
    <source>
        <dbReference type="Proteomes" id="UP001497392"/>
    </source>
</evidence>
<dbReference type="EMBL" id="CAXHTA020000005">
    <property type="protein sequence ID" value="CAL5221164.1"/>
    <property type="molecule type" value="Genomic_DNA"/>
</dbReference>
<feature type="compositionally biased region" description="Basic and acidic residues" evidence="4">
    <location>
        <begin position="28"/>
        <end position="44"/>
    </location>
</feature>